<comment type="caution">
    <text evidence="2">The sequence shown here is derived from an EMBL/GenBank/DDBJ whole genome shotgun (WGS) entry which is preliminary data.</text>
</comment>
<dbReference type="GO" id="GO:0043880">
    <property type="term" value="F:crotonyl-CoA reductase activity"/>
    <property type="evidence" value="ECO:0007669"/>
    <property type="project" value="UniProtKB-EC"/>
</dbReference>
<name>A0A7M4DL87_9MICO</name>
<keyword evidence="2" id="KW-0560">Oxidoreductase</keyword>
<dbReference type="SUPFAM" id="SSF50129">
    <property type="entry name" value="GroES-like"/>
    <property type="match status" value="1"/>
</dbReference>
<dbReference type="SUPFAM" id="SSF51735">
    <property type="entry name" value="NAD(P)-binding Rossmann-fold domains"/>
    <property type="match status" value="1"/>
</dbReference>
<dbReference type="InterPro" id="IPR020843">
    <property type="entry name" value="ER"/>
</dbReference>
<dbReference type="Gene3D" id="3.90.180.10">
    <property type="entry name" value="Medium-chain alcohol dehydrogenases, catalytic domain"/>
    <property type="match status" value="1"/>
</dbReference>
<proteinExistence type="predicted"/>
<evidence type="ECO:0000259" key="1">
    <source>
        <dbReference type="SMART" id="SM00829"/>
    </source>
</evidence>
<keyword evidence="3" id="KW-1185">Reference proteome</keyword>
<dbReference type="InterPro" id="IPR013154">
    <property type="entry name" value="ADH-like_N"/>
</dbReference>
<sequence length="327" mass="34021">MRSAHVVRQDPEDPLAGLEVADLPQLEAPAGWVRVRVRAAALNHHDLWSLRGVGLSADRLPMILGTDAAGVTDDGREVIVHAVITSPGWTGEETLDPKRTLLSELHPGTLAEYVHVPVRNLVDKPAGWSFAEAACLPTAYLTAYRMLYGAAGLTPGQRVLIQGAGGGVATAAIVLARLGGIHVTVTSRDDAKLARARALGAHDAVASGTRIAPVDAVLETVGEATWAHSLRSLRPGGVIAVAGATSGPAPSADLNRVFFRSLRVIGTTMGTLAELAAVRDAMVAAGIRPVLDSVHDFTDDDAGTTAVRTAFSRLASGAAFGKVVLTR</sequence>
<dbReference type="InterPro" id="IPR036291">
    <property type="entry name" value="NAD(P)-bd_dom_sf"/>
</dbReference>
<evidence type="ECO:0000313" key="2">
    <source>
        <dbReference type="EMBL" id="VZO37983.1"/>
    </source>
</evidence>
<reference evidence="2 3" key="1">
    <citation type="submission" date="2019-11" db="EMBL/GenBank/DDBJ databases">
        <authorList>
            <person name="Criscuolo A."/>
        </authorList>
    </citation>
    <scope>NUCLEOTIDE SEQUENCE [LARGE SCALE GENOMIC DNA]</scope>
    <source>
        <strain evidence="2">CIP111667</strain>
    </source>
</reference>
<dbReference type="InterPro" id="IPR011032">
    <property type="entry name" value="GroES-like_sf"/>
</dbReference>
<dbReference type="Pfam" id="PF00107">
    <property type="entry name" value="ADH_zinc_N"/>
    <property type="match status" value="1"/>
</dbReference>
<dbReference type="Gene3D" id="3.40.50.720">
    <property type="entry name" value="NAD(P)-binding Rossmann-like Domain"/>
    <property type="match status" value="1"/>
</dbReference>
<dbReference type="RefSeq" id="WP_156741622.1">
    <property type="nucleotide sequence ID" value="NZ_CACRYJ010000042.1"/>
</dbReference>
<dbReference type="Proteomes" id="UP000419743">
    <property type="component" value="Unassembled WGS sequence"/>
</dbReference>
<dbReference type="Pfam" id="PF08240">
    <property type="entry name" value="ADH_N"/>
    <property type="match status" value="1"/>
</dbReference>
<dbReference type="PANTHER" id="PTHR45033">
    <property type="match status" value="1"/>
</dbReference>
<organism evidence="2 3">
    <name type="scientific">Occultella aeris</name>
    <dbReference type="NCBI Taxonomy" id="2761496"/>
    <lineage>
        <taxon>Bacteria</taxon>
        <taxon>Bacillati</taxon>
        <taxon>Actinomycetota</taxon>
        <taxon>Actinomycetes</taxon>
        <taxon>Micrococcales</taxon>
        <taxon>Ruaniaceae</taxon>
        <taxon>Occultella</taxon>
    </lineage>
</organism>
<feature type="domain" description="Enoyl reductase (ER)" evidence="1">
    <location>
        <begin position="13"/>
        <end position="325"/>
    </location>
</feature>
<accession>A0A7M4DL87</accession>
<dbReference type="EMBL" id="CACRYJ010000042">
    <property type="protein sequence ID" value="VZO37983.1"/>
    <property type="molecule type" value="Genomic_DNA"/>
</dbReference>
<gene>
    <name evidence="2" type="primary">ccrA2_3</name>
    <name evidence="2" type="ORF">HALOF300_02903</name>
</gene>
<dbReference type="InterPro" id="IPR013149">
    <property type="entry name" value="ADH-like_C"/>
</dbReference>
<dbReference type="AlphaFoldDB" id="A0A7M4DL87"/>
<evidence type="ECO:0000313" key="3">
    <source>
        <dbReference type="Proteomes" id="UP000419743"/>
    </source>
</evidence>
<dbReference type="EC" id="1.3.1.86" evidence="2"/>
<dbReference type="SMART" id="SM00829">
    <property type="entry name" value="PKS_ER"/>
    <property type="match status" value="1"/>
</dbReference>
<protein>
    <submittedName>
        <fullName evidence="2">Crotonyl-CoA reductase</fullName>
        <ecNumber evidence="2">1.3.1.86</ecNumber>
    </submittedName>
</protein>
<dbReference type="InterPro" id="IPR052711">
    <property type="entry name" value="Zinc_ADH-like"/>
</dbReference>
<dbReference type="PANTHER" id="PTHR45033:SF3">
    <property type="entry name" value="DEHYDROGENASE, PUTATIVE (AFU_ORTHOLOGUE AFUA_2G13270)-RELATED"/>
    <property type="match status" value="1"/>
</dbReference>